<keyword evidence="4" id="KW-0804">Transcription</keyword>
<dbReference type="PIRSF" id="PIRSF019455">
    <property type="entry name" value="CopR_AtkY"/>
    <property type="match status" value="1"/>
</dbReference>
<dbReference type="Proteomes" id="UP001519272">
    <property type="component" value="Unassembled WGS sequence"/>
</dbReference>
<protein>
    <submittedName>
        <fullName evidence="5">Transcriptional regulator</fullName>
    </submittedName>
</protein>
<organism evidence="5 6">
    <name type="scientific">Paenibacillus turicensis</name>
    <dbReference type="NCBI Taxonomy" id="160487"/>
    <lineage>
        <taxon>Bacteria</taxon>
        <taxon>Bacillati</taxon>
        <taxon>Bacillota</taxon>
        <taxon>Bacilli</taxon>
        <taxon>Bacillales</taxon>
        <taxon>Paenibacillaceae</taxon>
        <taxon>Paenibacillus</taxon>
    </lineage>
</organism>
<dbReference type="InterPro" id="IPR036388">
    <property type="entry name" value="WH-like_DNA-bd_sf"/>
</dbReference>
<sequence length="123" mass="14093">MTIELADSELKIMNLIWAAGNAHGIAATEIAKQASEQYGWKKNTTYTIINRLMKKEAIRKVNPDFRCIPLITKDEVQQRELTGLVDKIFDGSHKLLFSTLLKKDVLSEQELQELVEIIHDQKK</sequence>
<evidence type="ECO:0000256" key="2">
    <source>
        <dbReference type="ARBA" id="ARBA00023015"/>
    </source>
</evidence>
<gene>
    <name evidence="5" type="ORF">J2Z32_000631</name>
</gene>
<keyword evidence="6" id="KW-1185">Reference proteome</keyword>
<accession>A0ABS4FN58</accession>
<reference evidence="5 6" key="1">
    <citation type="submission" date="2021-03" db="EMBL/GenBank/DDBJ databases">
        <title>Genomic Encyclopedia of Type Strains, Phase IV (KMG-IV): sequencing the most valuable type-strain genomes for metagenomic binning, comparative biology and taxonomic classification.</title>
        <authorList>
            <person name="Goeker M."/>
        </authorList>
    </citation>
    <scope>NUCLEOTIDE SEQUENCE [LARGE SCALE GENOMIC DNA]</scope>
    <source>
        <strain evidence="5 6">DSM 14349</strain>
    </source>
</reference>
<evidence type="ECO:0000313" key="5">
    <source>
        <dbReference type="EMBL" id="MBP1904014.1"/>
    </source>
</evidence>
<evidence type="ECO:0000313" key="6">
    <source>
        <dbReference type="Proteomes" id="UP001519272"/>
    </source>
</evidence>
<evidence type="ECO:0000256" key="1">
    <source>
        <dbReference type="ARBA" id="ARBA00011046"/>
    </source>
</evidence>
<dbReference type="Gene3D" id="1.10.10.10">
    <property type="entry name" value="Winged helix-like DNA-binding domain superfamily/Winged helix DNA-binding domain"/>
    <property type="match status" value="1"/>
</dbReference>
<dbReference type="Gene3D" id="1.10.4040.10">
    <property type="entry name" value="Penicillinase repressor domain"/>
    <property type="match status" value="1"/>
</dbReference>
<keyword evidence="3" id="KW-0238">DNA-binding</keyword>
<evidence type="ECO:0000256" key="3">
    <source>
        <dbReference type="ARBA" id="ARBA00023125"/>
    </source>
</evidence>
<evidence type="ECO:0000256" key="4">
    <source>
        <dbReference type="ARBA" id="ARBA00023163"/>
    </source>
</evidence>
<dbReference type="InterPro" id="IPR036390">
    <property type="entry name" value="WH_DNA-bd_sf"/>
</dbReference>
<dbReference type="EMBL" id="JAGGKG010000002">
    <property type="protein sequence ID" value="MBP1904014.1"/>
    <property type="molecule type" value="Genomic_DNA"/>
</dbReference>
<proteinExistence type="inferred from homology"/>
<comment type="caution">
    <text evidence="5">The sequence shown here is derived from an EMBL/GenBank/DDBJ whole genome shotgun (WGS) entry which is preliminary data.</text>
</comment>
<dbReference type="Pfam" id="PF03965">
    <property type="entry name" value="Penicillinase_R"/>
    <property type="match status" value="1"/>
</dbReference>
<dbReference type="RefSeq" id="WP_210087694.1">
    <property type="nucleotide sequence ID" value="NZ_JAGGKG010000002.1"/>
</dbReference>
<keyword evidence="2" id="KW-0805">Transcription regulation</keyword>
<comment type="similarity">
    <text evidence="1">Belongs to the BlaI transcriptional regulatory family.</text>
</comment>
<dbReference type="InterPro" id="IPR005650">
    <property type="entry name" value="BlaI_family"/>
</dbReference>
<dbReference type="SUPFAM" id="SSF46785">
    <property type="entry name" value="Winged helix' DNA-binding domain"/>
    <property type="match status" value="1"/>
</dbReference>
<name>A0ABS4FN58_9BACL</name>